<dbReference type="Gene3D" id="1.10.443.10">
    <property type="entry name" value="Intergrase catalytic core"/>
    <property type="match status" value="1"/>
</dbReference>
<evidence type="ECO:0000259" key="6">
    <source>
        <dbReference type="PROSITE" id="PS51900"/>
    </source>
</evidence>
<dbReference type="SUPFAM" id="SSF56349">
    <property type="entry name" value="DNA breaking-rejoining enzymes"/>
    <property type="match status" value="1"/>
</dbReference>
<dbReference type="InterPro" id="IPR010998">
    <property type="entry name" value="Integrase_recombinase_N"/>
</dbReference>
<gene>
    <name evidence="7" type="ORF">BJ979_000093</name>
</gene>
<dbReference type="InterPro" id="IPR053876">
    <property type="entry name" value="Phage_int_M"/>
</dbReference>
<comment type="caution">
    <text evidence="7">The sequence shown here is derived from an EMBL/GenBank/DDBJ whole genome shotgun (WGS) entry which is preliminary data.</text>
</comment>
<evidence type="ECO:0000256" key="2">
    <source>
        <dbReference type="ARBA" id="ARBA00023125"/>
    </source>
</evidence>
<dbReference type="InterPro" id="IPR002104">
    <property type="entry name" value="Integrase_catalytic"/>
</dbReference>
<keyword evidence="8" id="KW-1185">Reference proteome</keyword>
<dbReference type="Pfam" id="PF00589">
    <property type="entry name" value="Phage_integrase"/>
    <property type="match status" value="1"/>
</dbReference>
<evidence type="ECO:0000256" key="1">
    <source>
        <dbReference type="ARBA" id="ARBA00008857"/>
    </source>
</evidence>
<evidence type="ECO:0000313" key="7">
    <source>
        <dbReference type="EMBL" id="NYG97467.1"/>
    </source>
</evidence>
<feature type="domain" description="Tyr recombinase" evidence="5">
    <location>
        <begin position="163"/>
        <end position="353"/>
    </location>
</feature>
<dbReference type="CDD" id="cd01189">
    <property type="entry name" value="INT_ICEBs1_C_like"/>
    <property type="match status" value="1"/>
</dbReference>
<evidence type="ECO:0000313" key="8">
    <source>
        <dbReference type="Proteomes" id="UP000553888"/>
    </source>
</evidence>
<dbReference type="InterPro" id="IPR050090">
    <property type="entry name" value="Tyrosine_recombinase_XerCD"/>
</dbReference>
<protein>
    <submittedName>
        <fullName evidence="7">Integrase</fullName>
    </submittedName>
</protein>
<dbReference type="InterPro" id="IPR044068">
    <property type="entry name" value="CB"/>
</dbReference>
<organism evidence="7 8">
    <name type="scientific">Schumannella luteola</name>
    <dbReference type="NCBI Taxonomy" id="472059"/>
    <lineage>
        <taxon>Bacteria</taxon>
        <taxon>Bacillati</taxon>
        <taxon>Actinomycetota</taxon>
        <taxon>Actinomycetes</taxon>
        <taxon>Micrococcales</taxon>
        <taxon>Microbacteriaceae</taxon>
        <taxon>Schumannella</taxon>
    </lineage>
</organism>
<dbReference type="GO" id="GO:0003677">
    <property type="term" value="F:DNA binding"/>
    <property type="evidence" value="ECO:0007669"/>
    <property type="project" value="UniProtKB-UniRule"/>
</dbReference>
<keyword evidence="2 4" id="KW-0238">DNA-binding</keyword>
<name>A0A852YCY3_9MICO</name>
<dbReference type="PANTHER" id="PTHR30349">
    <property type="entry name" value="PHAGE INTEGRASE-RELATED"/>
    <property type="match status" value="1"/>
</dbReference>
<sequence>MGSIAAYETSAGRRYRVRYRTPDRRQTDKRGFRTKRDAEDFLATVEVSKIRGEWVDPTRARITIAEWAPQWYAAQLQLKATTLSGYRLSLDRHVVPRWGNYRLADVGHADVQSWVTELSQTLAASTVRQIFLVMSGLMKYAIRDGRMNRNPCDGVRLPRAKAKARGYLTHEQVGALARACGPEYGDIVLFLAYTGLRWGEMAALKVGRLDMLRRRMEVAEGVTAPRGELVWSTPKSHASRSVPFPAFLTSAIAARCVGRRRDELVFVGPDGGVLRSNNFRRRQFADAVTACKESDADFPSLTLHDLRHTAASLAISAGANVKAVQRMLGHASAAMTLDVYADLFDDDLDSVAMALDSRAAAAGVTAVL</sequence>
<dbReference type="PANTHER" id="PTHR30349:SF64">
    <property type="entry name" value="PROPHAGE INTEGRASE INTD-RELATED"/>
    <property type="match status" value="1"/>
</dbReference>
<dbReference type="PROSITE" id="PS51898">
    <property type="entry name" value="TYR_RECOMBINASE"/>
    <property type="match status" value="1"/>
</dbReference>
<dbReference type="AlphaFoldDB" id="A0A852YCY3"/>
<dbReference type="GO" id="GO:0015074">
    <property type="term" value="P:DNA integration"/>
    <property type="evidence" value="ECO:0007669"/>
    <property type="project" value="InterPro"/>
</dbReference>
<dbReference type="RefSeq" id="WP_179564152.1">
    <property type="nucleotide sequence ID" value="NZ_JACBZY010000001.1"/>
</dbReference>
<evidence type="ECO:0000259" key="5">
    <source>
        <dbReference type="PROSITE" id="PS51898"/>
    </source>
</evidence>
<dbReference type="PROSITE" id="PS51900">
    <property type="entry name" value="CB"/>
    <property type="match status" value="1"/>
</dbReference>
<evidence type="ECO:0000256" key="4">
    <source>
        <dbReference type="PROSITE-ProRule" id="PRU01248"/>
    </source>
</evidence>
<dbReference type="InterPro" id="IPR011010">
    <property type="entry name" value="DNA_brk_join_enz"/>
</dbReference>
<accession>A0A852YCY3</accession>
<dbReference type="EMBL" id="JACBZY010000001">
    <property type="protein sequence ID" value="NYG97467.1"/>
    <property type="molecule type" value="Genomic_DNA"/>
</dbReference>
<dbReference type="GO" id="GO:0006310">
    <property type="term" value="P:DNA recombination"/>
    <property type="evidence" value="ECO:0007669"/>
    <property type="project" value="UniProtKB-KW"/>
</dbReference>
<dbReference type="Proteomes" id="UP000553888">
    <property type="component" value="Unassembled WGS sequence"/>
</dbReference>
<keyword evidence="3" id="KW-0233">DNA recombination</keyword>
<dbReference type="Pfam" id="PF14657">
    <property type="entry name" value="Arm-DNA-bind_4"/>
    <property type="match status" value="1"/>
</dbReference>
<dbReference type="InterPro" id="IPR028259">
    <property type="entry name" value="AP2-like_int_N"/>
</dbReference>
<dbReference type="Pfam" id="PF22022">
    <property type="entry name" value="Phage_int_M"/>
    <property type="match status" value="1"/>
</dbReference>
<reference evidence="7 8" key="1">
    <citation type="submission" date="2020-07" db="EMBL/GenBank/DDBJ databases">
        <title>Sequencing the genomes of 1000 actinobacteria strains.</title>
        <authorList>
            <person name="Klenk H.-P."/>
        </authorList>
    </citation>
    <scope>NUCLEOTIDE SEQUENCE [LARGE SCALE GENOMIC DNA]</scope>
    <source>
        <strain evidence="7 8">DSM 23141</strain>
    </source>
</reference>
<comment type="similarity">
    <text evidence="1">Belongs to the 'phage' integrase family.</text>
</comment>
<feature type="domain" description="Core-binding (CB)" evidence="6">
    <location>
        <begin position="62"/>
        <end position="142"/>
    </location>
</feature>
<proteinExistence type="inferred from homology"/>
<evidence type="ECO:0000256" key="3">
    <source>
        <dbReference type="ARBA" id="ARBA00023172"/>
    </source>
</evidence>
<dbReference type="Gene3D" id="1.10.150.130">
    <property type="match status" value="1"/>
</dbReference>
<dbReference type="InterPro" id="IPR013762">
    <property type="entry name" value="Integrase-like_cat_sf"/>
</dbReference>